<feature type="transmembrane region" description="Helical" evidence="5">
    <location>
        <begin position="159"/>
        <end position="177"/>
    </location>
</feature>
<evidence type="ECO:0000256" key="3">
    <source>
        <dbReference type="ARBA" id="ARBA00012528"/>
    </source>
</evidence>
<accession>A0A1N6TNN1</accession>
<feature type="domain" description="GGDEF" evidence="6">
    <location>
        <begin position="252"/>
        <end position="389"/>
    </location>
</feature>
<dbReference type="EMBL" id="FTMC01000007">
    <property type="protein sequence ID" value="SIQ54959.1"/>
    <property type="molecule type" value="Genomic_DNA"/>
</dbReference>
<dbReference type="InterPro" id="IPR000160">
    <property type="entry name" value="GGDEF_dom"/>
</dbReference>
<sequence length="408" mass="45660">MGNALRLRLEDVPTNPYAEQLERGFRWLSFTPELEAEYQRYQLDHTFALRRIALLVCVLILLVQGLLDFRFIAPPVLWWVLAVRAGVLVLLLACVGLVLQRRHIVLLGPLTLVCVLAMGLGTAVVVVMAQWVFPGYPSEGLLLICLGSYFLAGLRLPEAIGVSLAILLGYAALEFTIGTQSSLLSQLLYLLFGNLIGAVGCYQLEYKSREQFLIRCLLRQLADHDSLTGLHNRRSFHRHLDALWRQSQREGQPLAMLLGDIDHFKRYNDCYGHQAGDETLQQVARLFEQAARRPLDMAVRLGGEEFALLLYGSTAHDARERAEALCARLRNLAIEHAASPSGVVTLSLGGVSIVNGDVLRSIDELYVRADQALYRAKASGRNRVVMASDRLDLEPEVDLDRDDFRQDL</sequence>
<dbReference type="SMART" id="SM00267">
    <property type="entry name" value="GGDEF"/>
    <property type="match status" value="1"/>
</dbReference>
<proteinExistence type="predicted"/>
<feature type="transmembrane region" description="Helical" evidence="5">
    <location>
        <begin position="106"/>
        <end position="129"/>
    </location>
</feature>
<evidence type="ECO:0000256" key="4">
    <source>
        <dbReference type="ARBA" id="ARBA00034247"/>
    </source>
</evidence>
<keyword evidence="5" id="KW-0812">Transmembrane</keyword>
<dbReference type="Gene3D" id="3.30.70.270">
    <property type="match status" value="1"/>
</dbReference>
<dbReference type="GO" id="GO:0043709">
    <property type="term" value="P:cell adhesion involved in single-species biofilm formation"/>
    <property type="evidence" value="ECO:0007669"/>
    <property type="project" value="TreeGrafter"/>
</dbReference>
<protein>
    <recommendedName>
        <fullName evidence="3">diguanylate cyclase</fullName>
        <ecNumber evidence="3">2.7.7.65</ecNumber>
    </recommendedName>
</protein>
<reference evidence="7 8" key="1">
    <citation type="submission" date="2017-01" db="EMBL/GenBank/DDBJ databases">
        <authorList>
            <person name="Mah S.A."/>
            <person name="Swanson W.J."/>
            <person name="Moy G.W."/>
            <person name="Vacquier V.D."/>
        </authorList>
    </citation>
    <scope>NUCLEOTIDE SEQUENCE [LARGE SCALE GENOMIC DNA]</scope>
    <source>
        <strain evidence="7 8">ATCC 29606</strain>
    </source>
</reference>
<dbReference type="NCBIfam" id="TIGR00254">
    <property type="entry name" value="GGDEF"/>
    <property type="match status" value="1"/>
</dbReference>
<organism evidence="7 8">
    <name type="scientific">Pseudomonas flexibilis</name>
    <dbReference type="NCBI Taxonomy" id="706570"/>
    <lineage>
        <taxon>Bacteria</taxon>
        <taxon>Pseudomonadati</taxon>
        <taxon>Pseudomonadota</taxon>
        <taxon>Gammaproteobacteria</taxon>
        <taxon>Pseudomonadales</taxon>
        <taxon>Pseudomonadaceae</taxon>
        <taxon>Pseudomonas</taxon>
    </lineage>
</organism>
<evidence type="ECO:0000256" key="2">
    <source>
        <dbReference type="ARBA" id="ARBA00004533"/>
    </source>
</evidence>
<evidence type="ECO:0000313" key="8">
    <source>
        <dbReference type="Proteomes" id="UP000186079"/>
    </source>
</evidence>
<dbReference type="GO" id="GO:0005886">
    <property type="term" value="C:plasma membrane"/>
    <property type="evidence" value="ECO:0007669"/>
    <property type="project" value="UniProtKB-SubCell"/>
</dbReference>
<dbReference type="SUPFAM" id="SSF55073">
    <property type="entry name" value="Nucleotide cyclase"/>
    <property type="match status" value="1"/>
</dbReference>
<dbReference type="AlphaFoldDB" id="A0A1N6TNN1"/>
<evidence type="ECO:0000256" key="5">
    <source>
        <dbReference type="SAM" id="Phobius"/>
    </source>
</evidence>
<evidence type="ECO:0000256" key="1">
    <source>
        <dbReference type="ARBA" id="ARBA00001946"/>
    </source>
</evidence>
<dbReference type="GO" id="GO:0052621">
    <property type="term" value="F:diguanylate cyclase activity"/>
    <property type="evidence" value="ECO:0007669"/>
    <property type="project" value="UniProtKB-EC"/>
</dbReference>
<keyword evidence="5" id="KW-1133">Transmembrane helix</keyword>
<dbReference type="Proteomes" id="UP000186079">
    <property type="component" value="Unassembled WGS sequence"/>
</dbReference>
<dbReference type="InterPro" id="IPR050469">
    <property type="entry name" value="Diguanylate_Cyclase"/>
</dbReference>
<dbReference type="RefSeq" id="WP_065365674.1">
    <property type="nucleotide sequence ID" value="NZ_FTMC01000007.1"/>
</dbReference>
<gene>
    <name evidence="7" type="ORF">SAMN05421672_107147</name>
</gene>
<dbReference type="FunFam" id="3.30.70.270:FF:000001">
    <property type="entry name" value="Diguanylate cyclase domain protein"/>
    <property type="match status" value="1"/>
</dbReference>
<feature type="transmembrane region" description="Helical" evidence="5">
    <location>
        <begin position="135"/>
        <end position="152"/>
    </location>
</feature>
<evidence type="ECO:0000259" key="6">
    <source>
        <dbReference type="PROSITE" id="PS50887"/>
    </source>
</evidence>
<feature type="transmembrane region" description="Helical" evidence="5">
    <location>
        <begin position="52"/>
        <end position="72"/>
    </location>
</feature>
<keyword evidence="5" id="KW-0472">Membrane</keyword>
<comment type="cofactor">
    <cofactor evidence="1">
        <name>Mg(2+)</name>
        <dbReference type="ChEBI" id="CHEBI:18420"/>
    </cofactor>
</comment>
<dbReference type="PANTHER" id="PTHR45138">
    <property type="entry name" value="REGULATORY COMPONENTS OF SENSORY TRANSDUCTION SYSTEM"/>
    <property type="match status" value="1"/>
</dbReference>
<name>A0A1N6TNN1_9PSED</name>
<comment type="subcellular location">
    <subcellularLocation>
        <location evidence="2">Cell inner membrane</location>
    </subcellularLocation>
</comment>
<dbReference type="CDD" id="cd01949">
    <property type="entry name" value="GGDEF"/>
    <property type="match status" value="1"/>
</dbReference>
<dbReference type="PANTHER" id="PTHR45138:SF9">
    <property type="entry name" value="DIGUANYLATE CYCLASE DGCM-RELATED"/>
    <property type="match status" value="1"/>
</dbReference>
<dbReference type="InterPro" id="IPR043128">
    <property type="entry name" value="Rev_trsase/Diguanyl_cyclase"/>
</dbReference>
<dbReference type="InterPro" id="IPR029787">
    <property type="entry name" value="Nucleotide_cyclase"/>
</dbReference>
<dbReference type="PROSITE" id="PS50887">
    <property type="entry name" value="GGDEF"/>
    <property type="match status" value="1"/>
</dbReference>
<dbReference type="GO" id="GO:1902201">
    <property type="term" value="P:negative regulation of bacterial-type flagellum-dependent cell motility"/>
    <property type="evidence" value="ECO:0007669"/>
    <property type="project" value="TreeGrafter"/>
</dbReference>
<evidence type="ECO:0000313" key="7">
    <source>
        <dbReference type="EMBL" id="SIQ54959.1"/>
    </source>
</evidence>
<feature type="transmembrane region" description="Helical" evidence="5">
    <location>
        <begin position="78"/>
        <end position="99"/>
    </location>
</feature>
<dbReference type="Pfam" id="PF00990">
    <property type="entry name" value="GGDEF"/>
    <property type="match status" value="1"/>
</dbReference>
<comment type="catalytic activity">
    <reaction evidence="4">
        <text>2 GTP = 3',3'-c-di-GMP + 2 diphosphate</text>
        <dbReference type="Rhea" id="RHEA:24898"/>
        <dbReference type="ChEBI" id="CHEBI:33019"/>
        <dbReference type="ChEBI" id="CHEBI:37565"/>
        <dbReference type="ChEBI" id="CHEBI:58805"/>
        <dbReference type="EC" id="2.7.7.65"/>
    </reaction>
</comment>
<dbReference type="EC" id="2.7.7.65" evidence="3"/>